<evidence type="ECO:0000313" key="9">
    <source>
        <dbReference type="Proteomes" id="UP000887566"/>
    </source>
</evidence>
<comment type="subcellular location">
    <subcellularLocation>
        <location evidence="6">Secreted</location>
    </subcellularLocation>
</comment>
<feature type="domain" description="Insulin-like" evidence="8">
    <location>
        <begin position="39"/>
        <end position="126"/>
    </location>
</feature>
<dbReference type="GO" id="GO:0005179">
    <property type="term" value="F:hormone activity"/>
    <property type="evidence" value="ECO:0007669"/>
    <property type="project" value="InterPro"/>
</dbReference>
<dbReference type="InterPro" id="IPR022353">
    <property type="entry name" value="Insulin_CS"/>
</dbReference>
<protein>
    <submittedName>
        <fullName evidence="10">Insulin-like domain-containing protein</fullName>
    </submittedName>
</protein>
<proteinExistence type="inferred from homology"/>
<reference evidence="10" key="1">
    <citation type="submission" date="2022-11" db="UniProtKB">
        <authorList>
            <consortium name="WormBaseParasite"/>
        </authorList>
    </citation>
    <scope>IDENTIFICATION</scope>
</reference>
<dbReference type="Proteomes" id="UP000887566">
    <property type="component" value="Unplaced"/>
</dbReference>
<dbReference type="Gene3D" id="1.10.100.10">
    <property type="entry name" value="Insulin-like"/>
    <property type="match status" value="1"/>
</dbReference>
<comment type="similarity">
    <text evidence="1 6">Belongs to the insulin family.</text>
</comment>
<dbReference type="PANTHER" id="PTHR13647:SF4">
    <property type="entry name" value="INSULIN-LIKE PEPTIDE 1-RELATED"/>
    <property type="match status" value="1"/>
</dbReference>
<dbReference type="GO" id="GO:0005576">
    <property type="term" value="C:extracellular region"/>
    <property type="evidence" value="ECO:0007669"/>
    <property type="project" value="UniProtKB-SubCell"/>
</dbReference>
<dbReference type="PANTHER" id="PTHR13647">
    <property type="entry name" value="INSULIN-LIKE PEPTIDE 2-RELATED"/>
    <property type="match status" value="1"/>
</dbReference>
<dbReference type="SUPFAM" id="SSF56994">
    <property type="entry name" value="Insulin-like"/>
    <property type="match status" value="1"/>
</dbReference>
<keyword evidence="7" id="KW-0812">Transmembrane</keyword>
<evidence type="ECO:0000256" key="6">
    <source>
        <dbReference type="RuleBase" id="RU000406"/>
    </source>
</evidence>
<evidence type="ECO:0000256" key="4">
    <source>
        <dbReference type="ARBA" id="ARBA00022729"/>
    </source>
</evidence>
<dbReference type="InterPro" id="IPR022352">
    <property type="entry name" value="Ins/IGF/rlx"/>
</dbReference>
<keyword evidence="7" id="KW-0472">Membrane</keyword>
<dbReference type="PRINTS" id="PR00276">
    <property type="entry name" value="INSULINFAMLY"/>
</dbReference>
<keyword evidence="7" id="KW-1133">Transmembrane helix</keyword>
<evidence type="ECO:0000256" key="5">
    <source>
        <dbReference type="ARBA" id="ARBA00023157"/>
    </source>
</evidence>
<evidence type="ECO:0000256" key="7">
    <source>
        <dbReference type="SAM" id="Phobius"/>
    </source>
</evidence>
<evidence type="ECO:0000256" key="1">
    <source>
        <dbReference type="ARBA" id="ARBA00009034"/>
    </source>
</evidence>
<dbReference type="InterPro" id="IPR016179">
    <property type="entry name" value="Insulin-like"/>
</dbReference>
<dbReference type="SMART" id="SM00078">
    <property type="entry name" value="IlGF"/>
    <property type="match status" value="1"/>
</dbReference>
<comment type="subunit">
    <text evidence="2">Heterodimer of a B chain and an A chain linked by two disulfide bonds.</text>
</comment>
<dbReference type="InterPro" id="IPR036438">
    <property type="entry name" value="Insulin-like_sf"/>
</dbReference>
<evidence type="ECO:0000256" key="2">
    <source>
        <dbReference type="ARBA" id="ARBA00011207"/>
    </source>
</evidence>
<dbReference type="AlphaFoldDB" id="A0A914UUV7"/>
<name>A0A914UUV7_9BILA</name>
<dbReference type="Pfam" id="PF00049">
    <property type="entry name" value="Insulin"/>
    <property type="match status" value="1"/>
</dbReference>
<keyword evidence="6" id="KW-0964">Secreted</keyword>
<keyword evidence="5" id="KW-1015">Disulfide bond</keyword>
<accession>A0A914UUV7</accession>
<dbReference type="PROSITE" id="PS00262">
    <property type="entry name" value="INSULIN"/>
    <property type="match status" value="1"/>
</dbReference>
<keyword evidence="3" id="KW-0165">Cleavage on pair of basic residues</keyword>
<evidence type="ECO:0000256" key="3">
    <source>
        <dbReference type="ARBA" id="ARBA00022685"/>
    </source>
</evidence>
<sequence length="130" mass="14076">MAESGKGNNVASIKWTSTFVVGTLIVVCVITPSAETSSMRLCGQKLTRTLLAVCNNKLCGGFAADELAKRGDLAAFFGHLEGRRLLELEGNAAEETRKLKREIASSGIATECCTNKCSFNYLKTFCCEER</sequence>
<organism evidence="9 10">
    <name type="scientific">Plectus sambesii</name>
    <dbReference type="NCBI Taxonomy" id="2011161"/>
    <lineage>
        <taxon>Eukaryota</taxon>
        <taxon>Metazoa</taxon>
        <taxon>Ecdysozoa</taxon>
        <taxon>Nematoda</taxon>
        <taxon>Chromadorea</taxon>
        <taxon>Plectida</taxon>
        <taxon>Plectina</taxon>
        <taxon>Plectoidea</taxon>
        <taxon>Plectidae</taxon>
        <taxon>Plectus</taxon>
    </lineage>
</organism>
<keyword evidence="9" id="KW-1185">Reference proteome</keyword>
<keyword evidence="4" id="KW-0732">Signal</keyword>
<dbReference type="WBParaSite" id="PSAMB.scaffold1282size33417.g12158.t1">
    <property type="protein sequence ID" value="PSAMB.scaffold1282size33417.g12158.t1"/>
    <property type="gene ID" value="PSAMB.scaffold1282size33417.g12158"/>
</dbReference>
<feature type="transmembrane region" description="Helical" evidence="7">
    <location>
        <begin position="12"/>
        <end position="31"/>
    </location>
</feature>
<evidence type="ECO:0000313" key="10">
    <source>
        <dbReference type="WBParaSite" id="PSAMB.scaffold1282size33417.g12158.t1"/>
    </source>
</evidence>
<evidence type="ECO:0000259" key="8">
    <source>
        <dbReference type="SMART" id="SM00078"/>
    </source>
</evidence>